<dbReference type="Proteomes" id="UP001497416">
    <property type="component" value="Unassembled WGS sequence"/>
</dbReference>
<evidence type="ECO:0000259" key="1">
    <source>
        <dbReference type="PROSITE" id="PS51724"/>
    </source>
</evidence>
<dbReference type="EMBL" id="CAXIXY010000003">
    <property type="protein sequence ID" value="CAL2080721.1"/>
    <property type="molecule type" value="Genomic_DNA"/>
</dbReference>
<dbReference type="InterPro" id="IPR041268">
    <property type="entry name" value="HU-CCDC81_bac_2"/>
</dbReference>
<proteinExistence type="predicted"/>
<accession>A0ABM9NVK9</accession>
<protein>
    <submittedName>
        <fullName evidence="2">Sporulation related protein</fullName>
    </submittedName>
</protein>
<dbReference type="PROSITE" id="PS51724">
    <property type="entry name" value="SPOR"/>
    <property type="match status" value="1"/>
</dbReference>
<comment type="caution">
    <text evidence="2">The sequence shown here is derived from an EMBL/GenBank/DDBJ whole genome shotgun (WGS) entry which is preliminary data.</text>
</comment>
<dbReference type="RefSeq" id="WP_348710866.1">
    <property type="nucleotide sequence ID" value="NZ_CAXIXY010000003.1"/>
</dbReference>
<dbReference type="InterPro" id="IPR007730">
    <property type="entry name" value="SPOR-like_dom"/>
</dbReference>
<dbReference type="Gene3D" id="3.30.70.1070">
    <property type="entry name" value="Sporulation related repeat"/>
    <property type="match status" value="1"/>
</dbReference>
<reference evidence="2 3" key="1">
    <citation type="submission" date="2024-05" db="EMBL/GenBank/DDBJ databases">
        <authorList>
            <person name="Duchaud E."/>
        </authorList>
    </citation>
    <scope>NUCLEOTIDE SEQUENCE [LARGE SCALE GENOMIC DNA]</scope>
    <source>
        <strain evidence="2">Ena-SAMPLE-TAB-13-05-2024-13:56:06:370-140302</strain>
    </source>
</reference>
<sequence length="305" mass="33426">MTLKSYIQDLLYRYDCVIVPGFGGFIANKIGATIEGEVIYPPAKRVSFNAQLNHNDGLFVNHVASIEKISFNEANDKVAKVVAEWKNQLESNALVIDGLGTLTTNDENQLNFEPSGKVNFDLNSFGLAEVSDLTKIPQEEVVVDPKVKVLTPSNEEDKKVAGVGNFLKYAAGAAILIAGVLGANQYNQNNKLQEFAKEQDAIEQKIQKATFVIDDQLPTVSLNVAKENNLVHIIAGAFQLEKNAEKKIKQLKAKGYEDAKILGRNQWGLTQVSVGSYASKEAADEAIETVRNEVSADAWILVNEE</sequence>
<evidence type="ECO:0000313" key="2">
    <source>
        <dbReference type="EMBL" id="CAL2080721.1"/>
    </source>
</evidence>
<dbReference type="InterPro" id="IPR036680">
    <property type="entry name" value="SPOR-like_sf"/>
</dbReference>
<dbReference type="Pfam" id="PF18174">
    <property type="entry name" value="HU-CCDC81_bac_1"/>
    <property type="match status" value="1"/>
</dbReference>
<keyword evidence="3" id="KW-1185">Reference proteome</keyword>
<name>A0ABM9NVK9_9FLAO</name>
<dbReference type="InterPro" id="IPR040495">
    <property type="entry name" value="HU-CCDC81_bac_1"/>
</dbReference>
<dbReference type="Pfam" id="PF05036">
    <property type="entry name" value="SPOR"/>
    <property type="match status" value="1"/>
</dbReference>
<evidence type="ECO:0000313" key="3">
    <source>
        <dbReference type="Proteomes" id="UP001497416"/>
    </source>
</evidence>
<dbReference type="SUPFAM" id="SSF110997">
    <property type="entry name" value="Sporulation related repeat"/>
    <property type="match status" value="1"/>
</dbReference>
<gene>
    <name evidence="2" type="ORF">T190607A01A_11076</name>
</gene>
<feature type="domain" description="SPOR" evidence="1">
    <location>
        <begin position="225"/>
        <end position="303"/>
    </location>
</feature>
<organism evidence="2 3">
    <name type="scientific">Tenacibaculum platacis</name>
    <dbReference type="NCBI Taxonomy" id="3137852"/>
    <lineage>
        <taxon>Bacteria</taxon>
        <taxon>Pseudomonadati</taxon>
        <taxon>Bacteroidota</taxon>
        <taxon>Flavobacteriia</taxon>
        <taxon>Flavobacteriales</taxon>
        <taxon>Flavobacteriaceae</taxon>
        <taxon>Tenacibaculum</taxon>
    </lineage>
</organism>
<dbReference type="Pfam" id="PF18175">
    <property type="entry name" value="HU-CCDC81_bac_2"/>
    <property type="match status" value="1"/>
</dbReference>